<reference evidence="2 3" key="1">
    <citation type="submission" date="2016-12" db="EMBL/GenBank/DDBJ databases">
        <title>Diversity of luminous bacteria.</title>
        <authorList>
            <person name="Yoshizawa S."/>
            <person name="Kogure K."/>
        </authorList>
    </citation>
    <scope>NUCLEOTIDE SEQUENCE [LARGE SCALE GENOMIC DNA]</scope>
    <source>
        <strain evidence="2 3">SA4-48</strain>
    </source>
</reference>
<dbReference type="EMBL" id="MSCH01000003">
    <property type="protein sequence ID" value="PQJ54290.1"/>
    <property type="molecule type" value="Genomic_DNA"/>
</dbReference>
<gene>
    <name evidence="2" type="ORF">BTO11_11910</name>
</gene>
<evidence type="ECO:0000256" key="1">
    <source>
        <dbReference type="SAM" id="MobiDB-lite"/>
    </source>
</evidence>
<evidence type="ECO:0000313" key="2">
    <source>
        <dbReference type="EMBL" id="PQJ54290.1"/>
    </source>
</evidence>
<comment type="caution">
    <text evidence="2">The sequence shown here is derived from an EMBL/GenBank/DDBJ whole genome shotgun (WGS) entry which is preliminary data.</text>
</comment>
<dbReference type="Proteomes" id="UP000239007">
    <property type="component" value="Unassembled WGS sequence"/>
</dbReference>
<proteinExistence type="predicted"/>
<dbReference type="AlphaFoldDB" id="A0A2S7UYG2"/>
<evidence type="ECO:0000313" key="3">
    <source>
        <dbReference type="Proteomes" id="UP000239007"/>
    </source>
</evidence>
<keyword evidence="3" id="KW-1185">Reference proteome</keyword>
<accession>A0A2S7UYG2</accession>
<protein>
    <submittedName>
        <fullName evidence="2">Amino acid adenylation</fullName>
    </submittedName>
</protein>
<organism evidence="2 3">
    <name type="scientific">Psychrosphaera saromensis</name>
    <dbReference type="NCBI Taxonomy" id="716813"/>
    <lineage>
        <taxon>Bacteria</taxon>
        <taxon>Pseudomonadati</taxon>
        <taxon>Pseudomonadota</taxon>
        <taxon>Gammaproteobacteria</taxon>
        <taxon>Alteromonadales</taxon>
        <taxon>Pseudoalteromonadaceae</taxon>
        <taxon>Psychrosphaera</taxon>
    </lineage>
</organism>
<name>A0A2S7UYG2_9GAMM</name>
<feature type="region of interest" description="Disordered" evidence="1">
    <location>
        <begin position="208"/>
        <end position="243"/>
    </location>
</feature>
<dbReference type="RefSeq" id="WP_181135891.1">
    <property type="nucleotide sequence ID" value="NZ_BMYG01000006.1"/>
</dbReference>
<sequence>MKLLLTATNALNKWLNTDLPRLPLEEGKQAGVNTLMSDVKTFSWQVHIIDNQHLSYQKTIIACEANSRFLFFIPVTTRSSQQELTEALQRNWQLTLAATLENYQLMPNSDIAYLLSVLSQISFTPEWVKNNDLSINGHICDAALWISQTLEENELDSLTPELALELTCYLNTQTKRVTNKQTRHKEKFIPIEQLLIYCKEIISSNSTPATDSKTYSELDANTDAKTSADSGVDTSDDTDAKTSADIDKKSNVIYMSEYKH</sequence>